<sequence length="433" mass="48001">MEAELQSPEVLAAALQPIIYMIEESSAEEYQEIILPFIRNIFLMPKSVQATVTLLENIDVLIGKTAQSDLKTDVLPMLYSSFDSTTPQIQCAALSAVAQVIDHLDESTIRKMVLPKTKQIFENNCGVKEESVLRVQANALICVERVIDNLDKTEILDDVLPMLSKAKLYDPFILMPVIRMYKHMLGDKRYGLTVNLLATKVMPTLIPAAVSPALKLDQFTSLMELLTEMLEHVSKSQRNKIKLEKLSISSQEKAPPPQQQHAIEQPIGYPHRPPSLRLESRRTSISMDDVVRRTSSASASSSPDSNLLRVQANLPGRRHSDNTIQPPRILVAPSSPTGSFSLSRGPSASNLHMRRHSSVGPQDPRFSFMSSTTHKPFTANLGLDSFLSGRSSSSRRYSAVPTFNTMPTFHHTKNTSANLLQTIGSGVQQLFGK</sequence>
<accession>A0A7R9LWX3</accession>
<gene>
    <name evidence="2" type="ORF">ONB1V03_LOCUS7272</name>
</gene>
<dbReference type="OrthoDB" id="79687at2759"/>
<dbReference type="PANTHER" id="PTHR12984">
    <property type="entry name" value="SCY1-RELATED S/T PROTEIN KINASE-LIKE"/>
    <property type="match status" value="1"/>
</dbReference>
<dbReference type="SUPFAM" id="SSF48371">
    <property type="entry name" value="ARM repeat"/>
    <property type="match status" value="1"/>
</dbReference>
<dbReference type="InterPro" id="IPR016024">
    <property type="entry name" value="ARM-type_fold"/>
</dbReference>
<name>A0A7R9LWX3_9ACAR</name>
<dbReference type="InterPro" id="IPR051177">
    <property type="entry name" value="CIK-Related_Protein"/>
</dbReference>
<dbReference type="EMBL" id="OC918439">
    <property type="protein sequence ID" value="CAD7649402.1"/>
    <property type="molecule type" value="Genomic_DNA"/>
</dbReference>
<proteinExistence type="predicted"/>
<reference evidence="2" key="1">
    <citation type="submission" date="2020-11" db="EMBL/GenBank/DDBJ databases">
        <authorList>
            <person name="Tran Van P."/>
        </authorList>
    </citation>
    <scope>NUCLEOTIDE SEQUENCE</scope>
</reference>
<keyword evidence="3" id="KW-1185">Reference proteome</keyword>
<organism evidence="2">
    <name type="scientific">Oppiella nova</name>
    <dbReference type="NCBI Taxonomy" id="334625"/>
    <lineage>
        <taxon>Eukaryota</taxon>
        <taxon>Metazoa</taxon>
        <taxon>Ecdysozoa</taxon>
        <taxon>Arthropoda</taxon>
        <taxon>Chelicerata</taxon>
        <taxon>Arachnida</taxon>
        <taxon>Acari</taxon>
        <taxon>Acariformes</taxon>
        <taxon>Sarcoptiformes</taxon>
        <taxon>Oribatida</taxon>
        <taxon>Brachypylina</taxon>
        <taxon>Oppioidea</taxon>
        <taxon>Oppiidae</taxon>
        <taxon>Oppiella</taxon>
    </lineage>
</organism>
<dbReference type="EMBL" id="CAJPVJ010003614">
    <property type="protein sequence ID" value="CAG2167775.1"/>
    <property type="molecule type" value="Genomic_DNA"/>
</dbReference>
<evidence type="ECO:0000313" key="3">
    <source>
        <dbReference type="Proteomes" id="UP000728032"/>
    </source>
</evidence>
<evidence type="ECO:0000256" key="1">
    <source>
        <dbReference type="SAM" id="MobiDB-lite"/>
    </source>
</evidence>
<feature type="compositionally biased region" description="Polar residues" evidence="1">
    <location>
        <begin position="334"/>
        <end position="350"/>
    </location>
</feature>
<feature type="region of interest" description="Disordered" evidence="1">
    <location>
        <begin position="249"/>
        <end position="362"/>
    </location>
</feature>
<dbReference type="Proteomes" id="UP000728032">
    <property type="component" value="Unassembled WGS sequence"/>
</dbReference>
<evidence type="ECO:0008006" key="4">
    <source>
        <dbReference type="Google" id="ProtNLM"/>
    </source>
</evidence>
<protein>
    <recommendedName>
        <fullName evidence="4">SCY1-like protein 2</fullName>
    </recommendedName>
</protein>
<dbReference type="AlphaFoldDB" id="A0A7R9LWX3"/>
<evidence type="ECO:0000313" key="2">
    <source>
        <dbReference type="EMBL" id="CAD7649402.1"/>
    </source>
</evidence>
<dbReference type="Gene3D" id="1.25.10.10">
    <property type="entry name" value="Leucine-rich Repeat Variant"/>
    <property type="match status" value="1"/>
</dbReference>
<dbReference type="InterPro" id="IPR011989">
    <property type="entry name" value="ARM-like"/>
</dbReference>
<dbReference type="PANTHER" id="PTHR12984:SF16">
    <property type="entry name" value="BLACK MATCH, ISOFORM H"/>
    <property type="match status" value="1"/>
</dbReference>